<comment type="catalytic activity">
    <reaction evidence="11">
        <text>a fatty acyl-[ACP] + malonyl-[ACP] + H(+) = a 3-oxoacyl-[ACP] + holo-[ACP] + CO2</text>
        <dbReference type="Rhea" id="RHEA:22836"/>
        <dbReference type="Rhea" id="RHEA-COMP:9623"/>
        <dbReference type="Rhea" id="RHEA-COMP:9685"/>
        <dbReference type="Rhea" id="RHEA-COMP:9916"/>
        <dbReference type="Rhea" id="RHEA-COMP:14125"/>
        <dbReference type="ChEBI" id="CHEBI:15378"/>
        <dbReference type="ChEBI" id="CHEBI:16526"/>
        <dbReference type="ChEBI" id="CHEBI:64479"/>
        <dbReference type="ChEBI" id="CHEBI:78449"/>
        <dbReference type="ChEBI" id="CHEBI:78776"/>
        <dbReference type="ChEBI" id="CHEBI:138651"/>
    </reaction>
</comment>
<evidence type="ECO:0000256" key="8">
    <source>
        <dbReference type="ARBA" id="ARBA00023098"/>
    </source>
</evidence>
<evidence type="ECO:0000256" key="2">
    <source>
        <dbReference type="ARBA" id="ARBA00008467"/>
    </source>
</evidence>
<name>A0A662Z8Y6_9GAMM</name>
<dbReference type="GO" id="GO:0005829">
    <property type="term" value="C:cytosol"/>
    <property type="evidence" value="ECO:0007669"/>
    <property type="project" value="TreeGrafter"/>
</dbReference>
<dbReference type="InterPro" id="IPR020841">
    <property type="entry name" value="PKS_Beta-ketoAc_synthase_dom"/>
</dbReference>
<keyword evidence="5 11" id="KW-0444">Lipid biosynthesis</keyword>
<accession>A0A662Z8Y6</accession>
<dbReference type="CDD" id="cd00834">
    <property type="entry name" value="KAS_I_II"/>
    <property type="match status" value="1"/>
</dbReference>
<dbReference type="NCBIfam" id="NF005589">
    <property type="entry name" value="PRK07314.1"/>
    <property type="match status" value="1"/>
</dbReference>
<keyword evidence="7" id="KW-0276">Fatty acid metabolism</keyword>
<evidence type="ECO:0000256" key="4">
    <source>
        <dbReference type="ARBA" id="ARBA00014657"/>
    </source>
</evidence>
<dbReference type="AlphaFoldDB" id="A0A662Z8Y6"/>
<evidence type="ECO:0000256" key="5">
    <source>
        <dbReference type="ARBA" id="ARBA00022516"/>
    </source>
</evidence>
<dbReference type="Pfam" id="PF02801">
    <property type="entry name" value="Ketoacyl-synt_C"/>
    <property type="match status" value="1"/>
</dbReference>
<proteinExistence type="inferred from homology"/>
<dbReference type="InterPro" id="IPR017568">
    <property type="entry name" value="3-oxoacyl-ACP_synth-2"/>
</dbReference>
<comment type="pathway">
    <text evidence="1 11">Lipid metabolism; fatty acid biosynthesis.</text>
</comment>
<dbReference type="EMBL" id="FOSF01000020">
    <property type="protein sequence ID" value="SFK07092.1"/>
    <property type="molecule type" value="Genomic_DNA"/>
</dbReference>
<dbReference type="GO" id="GO:0006633">
    <property type="term" value="P:fatty acid biosynthetic process"/>
    <property type="evidence" value="ECO:0007669"/>
    <property type="project" value="UniProtKB-UniRule"/>
</dbReference>
<feature type="domain" description="Ketosynthase family 3 (KS3)" evidence="14">
    <location>
        <begin position="23"/>
        <end position="433"/>
    </location>
</feature>
<dbReference type="SMART" id="SM00825">
    <property type="entry name" value="PKS_KS"/>
    <property type="match status" value="1"/>
</dbReference>
<dbReference type="Proteomes" id="UP000243374">
    <property type="component" value="Unassembled WGS sequence"/>
</dbReference>
<evidence type="ECO:0000313" key="15">
    <source>
        <dbReference type="EMBL" id="SFK07092.1"/>
    </source>
</evidence>
<evidence type="ECO:0000256" key="6">
    <source>
        <dbReference type="ARBA" id="ARBA00022679"/>
    </source>
</evidence>
<keyword evidence="16" id="KW-1185">Reference proteome</keyword>
<keyword evidence="8" id="KW-0443">Lipid metabolism</keyword>
<evidence type="ECO:0000256" key="11">
    <source>
        <dbReference type="PIRNR" id="PIRNR000447"/>
    </source>
</evidence>
<evidence type="ECO:0000313" key="16">
    <source>
        <dbReference type="Proteomes" id="UP000243374"/>
    </source>
</evidence>
<evidence type="ECO:0000256" key="1">
    <source>
        <dbReference type="ARBA" id="ARBA00005194"/>
    </source>
</evidence>
<evidence type="ECO:0000256" key="3">
    <source>
        <dbReference type="ARBA" id="ARBA00012356"/>
    </source>
</evidence>
<reference evidence="15 16" key="1">
    <citation type="submission" date="2016-10" db="EMBL/GenBank/DDBJ databases">
        <authorList>
            <person name="Varghese N."/>
            <person name="Submissions S."/>
        </authorList>
    </citation>
    <scope>NUCLEOTIDE SEQUENCE [LARGE SCALE GENOMIC DNA]</scope>
    <source>
        <strain evidence="15 16">22B</strain>
    </source>
</reference>
<evidence type="ECO:0000259" key="14">
    <source>
        <dbReference type="PROSITE" id="PS52004"/>
    </source>
</evidence>
<evidence type="ECO:0000256" key="7">
    <source>
        <dbReference type="ARBA" id="ARBA00022832"/>
    </source>
</evidence>
<dbReference type="PROSITE" id="PS52004">
    <property type="entry name" value="KS3_2"/>
    <property type="match status" value="1"/>
</dbReference>
<sequence length="435" mass="45707">MLVFGNNYRFSPQINNGDPTVQLRRVVVTGMGMLSPVGGTLEESWKNLLAGKSGITTVDHFDTTDFSVKIAGLVKNFNAEQWGITTKDARKMDEFIQYGIAAGVMALNDSGLEITPANADRIGTMIGSGIGGLTLIEKNITGLVAKGPRGISPFFVPSTIINMVSGQLSIMKGLRGPNLSMVTACATGTHAIGLSARLIAFGDADVMVCGGAEKASTPMGIGGFASMKALSHRNDDPEHASRPWDKDRDGFVLGDGAGVLILEEYEHAKARGAKIYAELVGFGMSGDAYHMTATPSTGEGAARSMMAALKDAGVKPEQVNYINAHGTSTSVGDLSELRAAKSLFGDAPKNCCMSSTKSMTGHLLGAAGAIEAVITVMSIKDQICPPTINLVNPEDEVGDFNLVPGTAQKHDIEYAMSNNFGFGGTNGSLLFKRMD</sequence>
<dbReference type="SUPFAM" id="SSF53901">
    <property type="entry name" value="Thiolase-like"/>
    <property type="match status" value="2"/>
</dbReference>
<keyword evidence="9 11" id="KW-0275">Fatty acid biosynthesis</keyword>
<comment type="function">
    <text evidence="11">Involved in the type II fatty acid elongation cycle. Catalyzes the elongation of a wide range of acyl-ACP by the addition of two carbons from malonyl-ACP to an acyl acceptor. Can efficiently catalyze the conversion of palmitoleoyl-ACP (cis-hexadec-9-enoyl-ACP) to cis-vaccenoyl-ACP (cis-octadec-11-enoyl-ACP), an essential step in the thermal regulation of fatty acid composition.</text>
</comment>
<dbReference type="InterPro" id="IPR000794">
    <property type="entry name" value="Beta-ketoacyl_synthase"/>
</dbReference>
<comment type="catalytic activity">
    <reaction evidence="11">
        <text>(9Z)-hexadecenoyl-[ACP] + malonyl-[ACP] + H(+) = 3-oxo-(11Z)-octadecenoyl-[ACP] + holo-[ACP] + CO2</text>
        <dbReference type="Rhea" id="RHEA:55040"/>
        <dbReference type="Rhea" id="RHEA-COMP:9623"/>
        <dbReference type="Rhea" id="RHEA-COMP:9685"/>
        <dbReference type="Rhea" id="RHEA-COMP:10800"/>
        <dbReference type="Rhea" id="RHEA-COMP:14074"/>
        <dbReference type="ChEBI" id="CHEBI:15378"/>
        <dbReference type="ChEBI" id="CHEBI:16526"/>
        <dbReference type="ChEBI" id="CHEBI:64479"/>
        <dbReference type="ChEBI" id="CHEBI:78449"/>
        <dbReference type="ChEBI" id="CHEBI:83989"/>
        <dbReference type="ChEBI" id="CHEBI:138538"/>
        <dbReference type="EC" id="2.3.1.179"/>
    </reaction>
</comment>
<dbReference type="PIRSF" id="PIRSF000447">
    <property type="entry name" value="KAS_II"/>
    <property type="match status" value="1"/>
</dbReference>
<gene>
    <name evidence="15" type="ORF">SAMN04487865_102021</name>
</gene>
<dbReference type="PROSITE" id="PS00606">
    <property type="entry name" value="KS3_1"/>
    <property type="match status" value="1"/>
</dbReference>
<dbReference type="GO" id="GO:0004315">
    <property type="term" value="F:3-oxoacyl-[acyl-carrier-protein] synthase activity"/>
    <property type="evidence" value="ECO:0007669"/>
    <property type="project" value="UniProtKB-UniRule"/>
</dbReference>
<dbReference type="InterPro" id="IPR016039">
    <property type="entry name" value="Thiolase-like"/>
</dbReference>
<dbReference type="InterPro" id="IPR014030">
    <property type="entry name" value="Ketoacyl_synth_N"/>
</dbReference>
<feature type="active site" description="For beta-ketoacyl synthase activity" evidence="12">
    <location>
        <position position="185"/>
    </location>
</feature>
<dbReference type="PANTHER" id="PTHR11712:SF336">
    <property type="entry name" value="3-OXOACYL-[ACYL-CARRIER-PROTEIN] SYNTHASE, MITOCHONDRIAL"/>
    <property type="match status" value="1"/>
</dbReference>
<dbReference type="NCBIfam" id="NF004970">
    <property type="entry name" value="PRK06333.1"/>
    <property type="match status" value="1"/>
</dbReference>
<evidence type="ECO:0000256" key="12">
    <source>
        <dbReference type="PIRSR" id="PIRSR000447-1"/>
    </source>
</evidence>
<protein>
    <recommendedName>
        <fullName evidence="4 11">3-oxoacyl-[acyl-carrier-protein] synthase 2</fullName>
        <ecNumber evidence="3 11">2.3.1.179</ecNumber>
    </recommendedName>
</protein>
<dbReference type="InterPro" id="IPR014031">
    <property type="entry name" value="Ketoacyl_synth_C"/>
</dbReference>
<dbReference type="NCBIfam" id="TIGR03150">
    <property type="entry name" value="fabF"/>
    <property type="match status" value="1"/>
</dbReference>
<evidence type="ECO:0000256" key="10">
    <source>
        <dbReference type="ARBA" id="ARBA00023315"/>
    </source>
</evidence>
<evidence type="ECO:0000256" key="9">
    <source>
        <dbReference type="ARBA" id="ARBA00023160"/>
    </source>
</evidence>
<dbReference type="PANTHER" id="PTHR11712">
    <property type="entry name" value="POLYKETIDE SYNTHASE-RELATED"/>
    <property type="match status" value="1"/>
</dbReference>
<evidence type="ECO:0000256" key="13">
    <source>
        <dbReference type="RuleBase" id="RU003694"/>
    </source>
</evidence>
<dbReference type="Gene3D" id="3.40.47.10">
    <property type="match status" value="1"/>
</dbReference>
<comment type="similarity">
    <text evidence="2 11 13">Belongs to the thiolase-like superfamily. Beta-ketoacyl-ACP synthases family.</text>
</comment>
<dbReference type="Pfam" id="PF00109">
    <property type="entry name" value="ketoacyl-synt"/>
    <property type="match status" value="1"/>
</dbReference>
<keyword evidence="6 11" id="KW-0808">Transferase</keyword>
<dbReference type="EC" id="2.3.1.179" evidence="3 11"/>
<keyword evidence="10 11" id="KW-0012">Acyltransferase</keyword>
<dbReference type="InterPro" id="IPR018201">
    <property type="entry name" value="Ketoacyl_synth_AS"/>
</dbReference>
<organism evidence="15 16">
    <name type="scientific">Succinivibrio dextrinosolvens</name>
    <dbReference type="NCBI Taxonomy" id="83771"/>
    <lineage>
        <taxon>Bacteria</taxon>
        <taxon>Pseudomonadati</taxon>
        <taxon>Pseudomonadota</taxon>
        <taxon>Gammaproteobacteria</taxon>
        <taxon>Aeromonadales</taxon>
        <taxon>Succinivibrionaceae</taxon>
        <taxon>Succinivibrio</taxon>
    </lineage>
</organism>
<dbReference type="FunFam" id="3.40.47.10:FF:000009">
    <property type="entry name" value="3-oxoacyl-[acyl-carrier-protein] synthase 2"/>
    <property type="match status" value="1"/>
</dbReference>
<dbReference type="UniPathway" id="UPA00094"/>